<keyword evidence="1" id="KW-0812">Transmembrane</keyword>
<name>A0ABU1B5W0_9STRE</name>
<dbReference type="EMBL" id="JAVIBX010000014">
    <property type="protein sequence ID" value="MDQ8833114.1"/>
    <property type="molecule type" value="Genomic_DNA"/>
</dbReference>
<evidence type="ECO:0000313" key="3">
    <source>
        <dbReference type="Proteomes" id="UP001228446"/>
    </source>
</evidence>
<organism evidence="2 3">
    <name type="scientific">Streptococcus ruminantium</name>
    <dbReference type="NCBI Taxonomy" id="1917441"/>
    <lineage>
        <taxon>Bacteria</taxon>
        <taxon>Bacillati</taxon>
        <taxon>Bacillota</taxon>
        <taxon>Bacilli</taxon>
        <taxon>Lactobacillales</taxon>
        <taxon>Streptococcaceae</taxon>
        <taxon>Streptococcus</taxon>
    </lineage>
</organism>
<evidence type="ECO:0000256" key="1">
    <source>
        <dbReference type="SAM" id="Phobius"/>
    </source>
</evidence>
<feature type="transmembrane region" description="Helical" evidence="1">
    <location>
        <begin position="62"/>
        <end position="78"/>
    </location>
</feature>
<dbReference type="Proteomes" id="UP001228446">
    <property type="component" value="Unassembled WGS sequence"/>
</dbReference>
<evidence type="ECO:0000313" key="2">
    <source>
        <dbReference type="EMBL" id="MDQ8833114.1"/>
    </source>
</evidence>
<reference evidence="2 3" key="1">
    <citation type="submission" date="2023-08" db="EMBL/GenBank/DDBJ databases">
        <title>Streptococcus ruminantium-associated sheep mastitis outbreak detected in Italy is distinct from bovine isolates.</title>
        <authorList>
            <person name="Rosa M.N."/>
            <person name="Vezina B."/>
            <person name="Tola S."/>
        </authorList>
    </citation>
    <scope>NUCLEOTIDE SEQUENCE [LARGE SCALE GENOMIC DNA]</scope>
    <source>
        <strain evidence="2 3">OM6730</strain>
    </source>
</reference>
<proteinExistence type="predicted"/>
<keyword evidence="1" id="KW-1133">Transmembrane helix</keyword>
<sequence>MKKEEIFDYSRGLNAPYWIQEIRTKKGTVLLSFSVPVQLSYFIVFILVLVSMFTVLRPIMDLLYFFTRGISYLLYFYVPNKLARLYSEHEIDGKSMLSYLRGVIRYMFDFGLNKKAIYQSKRVTVHRQFRFEKMKH</sequence>
<keyword evidence="1" id="KW-0472">Membrane</keyword>
<protein>
    <submittedName>
        <fullName evidence="2">Conjugal transfer protein</fullName>
    </submittedName>
</protein>
<dbReference type="RefSeq" id="WP_099833103.1">
    <property type="nucleotide sequence ID" value="NZ_JAVIBP010000032.1"/>
</dbReference>
<dbReference type="InterPro" id="IPR025608">
    <property type="entry name" value="TcpE"/>
</dbReference>
<gene>
    <name evidence="2" type="ORF">RFF62_04840</name>
</gene>
<comment type="caution">
    <text evidence="2">The sequence shown here is derived from an EMBL/GenBank/DDBJ whole genome shotgun (WGS) entry which is preliminary data.</text>
</comment>
<accession>A0ABU1B5W0</accession>
<keyword evidence="3" id="KW-1185">Reference proteome</keyword>
<dbReference type="Pfam" id="PF12648">
    <property type="entry name" value="TcpE"/>
    <property type="match status" value="1"/>
</dbReference>
<feature type="transmembrane region" description="Helical" evidence="1">
    <location>
        <begin position="29"/>
        <end position="56"/>
    </location>
</feature>